<dbReference type="InterPro" id="IPR036291">
    <property type="entry name" value="NAD(P)-bd_dom_sf"/>
</dbReference>
<comment type="caution">
    <text evidence="1">The sequence shown here is derived from an EMBL/GenBank/DDBJ whole genome shotgun (WGS) entry which is preliminary data.</text>
</comment>
<dbReference type="Gene3D" id="3.40.50.720">
    <property type="entry name" value="NAD(P)-binding Rossmann-like Domain"/>
    <property type="match status" value="1"/>
</dbReference>
<protein>
    <recommendedName>
        <fullName evidence="2">NAD(P)-binding domain-containing protein</fullName>
    </recommendedName>
</protein>
<dbReference type="SUPFAM" id="SSF51735">
    <property type="entry name" value="NAD(P)-binding Rossmann-fold domains"/>
    <property type="match status" value="1"/>
</dbReference>
<evidence type="ECO:0000313" key="1">
    <source>
        <dbReference type="EMBL" id="GAG08887.1"/>
    </source>
</evidence>
<accession>X0VC72</accession>
<evidence type="ECO:0008006" key="2">
    <source>
        <dbReference type="Google" id="ProtNLM"/>
    </source>
</evidence>
<dbReference type="EMBL" id="BARS01027170">
    <property type="protein sequence ID" value="GAG08887.1"/>
    <property type="molecule type" value="Genomic_DNA"/>
</dbReference>
<dbReference type="PANTHER" id="PTHR43000">
    <property type="entry name" value="DTDP-D-GLUCOSE 4,6-DEHYDRATASE-RELATED"/>
    <property type="match status" value="1"/>
</dbReference>
<name>X0VC72_9ZZZZ</name>
<organism evidence="1">
    <name type="scientific">marine sediment metagenome</name>
    <dbReference type="NCBI Taxonomy" id="412755"/>
    <lineage>
        <taxon>unclassified sequences</taxon>
        <taxon>metagenomes</taxon>
        <taxon>ecological metagenomes</taxon>
    </lineage>
</organism>
<sequence>GVAVKSYVHIRDISRGELLAMEKGRPGMIYHLSPDRAYAVCDVVRMICELMGRSFEESTVMVGERLGQDAAYVIDSTRSREEFGWYPEISLDKGLKGVIDWIEENWKEIERQSLNYAYKP</sequence>
<proteinExistence type="predicted"/>
<feature type="non-terminal residue" evidence="1">
    <location>
        <position position="1"/>
    </location>
</feature>
<reference evidence="1" key="1">
    <citation type="journal article" date="2014" name="Front. Microbiol.">
        <title>High frequency of phylogenetically diverse reductive dehalogenase-homologous genes in deep subseafloor sedimentary metagenomes.</title>
        <authorList>
            <person name="Kawai M."/>
            <person name="Futagami T."/>
            <person name="Toyoda A."/>
            <person name="Takaki Y."/>
            <person name="Nishi S."/>
            <person name="Hori S."/>
            <person name="Arai W."/>
            <person name="Tsubouchi T."/>
            <person name="Morono Y."/>
            <person name="Uchiyama I."/>
            <person name="Ito T."/>
            <person name="Fujiyama A."/>
            <person name="Inagaki F."/>
            <person name="Takami H."/>
        </authorList>
    </citation>
    <scope>NUCLEOTIDE SEQUENCE</scope>
    <source>
        <strain evidence="1">Expedition CK06-06</strain>
    </source>
</reference>
<dbReference type="AlphaFoldDB" id="X0VC72"/>
<gene>
    <name evidence="1" type="ORF">S01H1_42705</name>
</gene>